<evidence type="ECO:0000313" key="2">
    <source>
        <dbReference type="Proteomes" id="UP000298493"/>
    </source>
</evidence>
<accession>A0A4Z1NZ42</accession>
<dbReference type="Proteomes" id="UP000298493">
    <property type="component" value="Unassembled WGS sequence"/>
</dbReference>
<sequence>MTTFIELASVLADKDIDAKFSFSIIIGPNLAKGVVSIVHAVPEDLPDWGLEGFAIWEWKVQTVLYVHFQLAGVLSNDDVDAEFALVVVVGPKLTKNLVQWWKGVWHGPPAVGGDFSGRFTQSLAVLERRGRKDAKITYIVAPIKNVSCGSGAADTTTLIGTIDTNFVLESFQVIDACQDMVGICAFPVRIAATSWLWAPGVLTPILAGNTARVAGCGDGDIGSGVGCLSVEFLDSALELDEATIGAIGDGPRHGNDFVAWDWAWCGEDLGLEERSVIDV</sequence>
<comment type="caution">
    <text evidence="1">The sequence shown here is derived from an EMBL/GenBank/DDBJ whole genome shotgun (WGS) entry which is preliminary data.</text>
</comment>
<evidence type="ECO:0000313" key="1">
    <source>
        <dbReference type="EMBL" id="TID14012.1"/>
    </source>
</evidence>
<dbReference type="AlphaFoldDB" id="A0A4Z1NZ42"/>
<keyword evidence="2" id="KW-1185">Reference proteome</keyword>
<gene>
    <name evidence="1" type="ORF">E6O75_ATG07244</name>
</gene>
<name>A0A4Z1NZ42_9PEZI</name>
<protein>
    <submittedName>
        <fullName evidence="1">Uncharacterized protein</fullName>
    </submittedName>
</protein>
<organism evidence="1 2">
    <name type="scientific">Venturia nashicola</name>
    <dbReference type="NCBI Taxonomy" id="86259"/>
    <lineage>
        <taxon>Eukaryota</taxon>
        <taxon>Fungi</taxon>
        <taxon>Dikarya</taxon>
        <taxon>Ascomycota</taxon>
        <taxon>Pezizomycotina</taxon>
        <taxon>Dothideomycetes</taxon>
        <taxon>Pleosporomycetidae</taxon>
        <taxon>Venturiales</taxon>
        <taxon>Venturiaceae</taxon>
        <taxon>Venturia</taxon>
    </lineage>
</organism>
<proteinExistence type="predicted"/>
<dbReference type="EMBL" id="SNSC02000024">
    <property type="protein sequence ID" value="TID14012.1"/>
    <property type="molecule type" value="Genomic_DNA"/>
</dbReference>
<reference evidence="1 2" key="1">
    <citation type="submission" date="2019-04" db="EMBL/GenBank/DDBJ databases">
        <title>High contiguity whole genome sequence and gene annotation resource for two Venturia nashicola isolates.</title>
        <authorList>
            <person name="Prokchorchik M."/>
            <person name="Won K."/>
            <person name="Lee Y."/>
            <person name="Choi E.D."/>
            <person name="Segonzac C."/>
            <person name="Sohn K.H."/>
        </authorList>
    </citation>
    <scope>NUCLEOTIDE SEQUENCE [LARGE SCALE GENOMIC DNA]</scope>
    <source>
        <strain evidence="1 2">PRI2</strain>
    </source>
</reference>